<evidence type="ECO:0000313" key="3">
    <source>
        <dbReference type="EMBL" id="MBD1372423.1"/>
    </source>
</evidence>
<reference evidence="3" key="1">
    <citation type="submission" date="2020-09" db="EMBL/GenBank/DDBJ databases">
        <title>A novel bacterium of genus Hazenella, isolated from South China Sea.</title>
        <authorList>
            <person name="Huang H."/>
            <person name="Mo K."/>
            <person name="Hu Y."/>
        </authorList>
    </citation>
    <scope>NUCLEOTIDE SEQUENCE</scope>
    <source>
        <strain evidence="3">IB182357</strain>
    </source>
</reference>
<keyword evidence="1" id="KW-1133">Transmembrane helix</keyword>
<keyword evidence="4" id="KW-1185">Reference proteome</keyword>
<evidence type="ECO:0000313" key="4">
    <source>
        <dbReference type="Proteomes" id="UP000661691"/>
    </source>
</evidence>
<dbReference type="RefSeq" id="WP_191141960.1">
    <property type="nucleotide sequence ID" value="NZ_JACXAH010000010.1"/>
</dbReference>
<dbReference type="InterPro" id="IPR028087">
    <property type="entry name" value="Tad_N"/>
</dbReference>
<proteinExistence type="predicted"/>
<accession>A0A926NFL4</accession>
<evidence type="ECO:0000256" key="1">
    <source>
        <dbReference type="SAM" id="Phobius"/>
    </source>
</evidence>
<dbReference type="EMBL" id="JACXAH010000010">
    <property type="protein sequence ID" value="MBD1372423.1"/>
    <property type="molecule type" value="Genomic_DNA"/>
</dbReference>
<dbReference type="AlphaFoldDB" id="A0A926NFL4"/>
<feature type="domain" description="Putative Flp pilus-assembly TadG-like N-terminal" evidence="2">
    <location>
        <begin position="14"/>
        <end position="58"/>
    </location>
</feature>
<evidence type="ECO:0000259" key="2">
    <source>
        <dbReference type="Pfam" id="PF13400"/>
    </source>
</evidence>
<name>A0A926NFL4_9BACL</name>
<dbReference type="Proteomes" id="UP000661691">
    <property type="component" value="Unassembled WGS sequence"/>
</dbReference>
<protein>
    <recommendedName>
        <fullName evidence="2">Putative Flp pilus-assembly TadG-like N-terminal domain-containing protein</fullName>
    </recommendedName>
</protein>
<keyword evidence="1" id="KW-0812">Transmembrane</keyword>
<comment type="caution">
    <text evidence="3">The sequence shown here is derived from an EMBL/GenBank/DDBJ whole genome shotgun (WGS) entry which is preliminary data.</text>
</comment>
<dbReference type="Pfam" id="PF13400">
    <property type="entry name" value="Tad"/>
    <property type="match status" value="1"/>
</dbReference>
<gene>
    <name evidence="3" type="ORF">IC620_08635</name>
</gene>
<keyword evidence="1" id="KW-0472">Membrane</keyword>
<organism evidence="3 4">
    <name type="scientific">Polycladospora coralii</name>
    <dbReference type="NCBI Taxonomy" id="2771432"/>
    <lineage>
        <taxon>Bacteria</taxon>
        <taxon>Bacillati</taxon>
        <taxon>Bacillota</taxon>
        <taxon>Bacilli</taxon>
        <taxon>Bacillales</taxon>
        <taxon>Thermoactinomycetaceae</taxon>
        <taxon>Polycladospora</taxon>
    </lineage>
</organism>
<feature type="transmembrane region" description="Helical" evidence="1">
    <location>
        <begin position="20"/>
        <end position="42"/>
    </location>
</feature>
<sequence length="193" mass="22233">MNLSIIKRKRWRKGNVTTLWAFGLPIFMFIFMFLSTIMLVWLHHAKAMVAADAASLAATKKLDGLVNQEIDNRMTTIIANNSRLPENQRISDPYYAVIGTKHKKKNLVKYVINYNQDAIKKEVRKYATANGTEDSGKIIFFQDGRIRVEAKVKFNPPIFKDSLKGKYIKGTGDGPTRDYMKWLTRPNQKVLEY</sequence>